<name>A0A7S0BHW0_9RHOD</name>
<organism evidence="3">
    <name type="scientific">Rhodosorus marinus</name>
    <dbReference type="NCBI Taxonomy" id="101924"/>
    <lineage>
        <taxon>Eukaryota</taxon>
        <taxon>Rhodophyta</taxon>
        <taxon>Stylonematophyceae</taxon>
        <taxon>Stylonematales</taxon>
        <taxon>Stylonemataceae</taxon>
        <taxon>Rhodosorus</taxon>
    </lineage>
</organism>
<accession>A0A7S0BHW0</accession>
<sequence>MKGSEWAHVHTRATVALEEAEEAVKFLTTVEGDGAAYTARKRLDVFGKEIDRLRLAIADDEASHSEIRQRRDIIAAFENKQAGLDVQMQNYTGLTGHRAELLGGRIQHEQQGSPSISSMLRAQEQSMKEQDQRIEIMSGAARNTKMIAAEIQREVDEQTHLLDGLESGLTSAGREIRNVNENVSSTPTNPYTLKAFCTLLWALVLLLLVLFWFLGH</sequence>
<dbReference type="Gene3D" id="1.20.5.110">
    <property type="match status" value="1"/>
</dbReference>
<evidence type="ECO:0000259" key="2">
    <source>
        <dbReference type="PROSITE" id="PS50192"/>
    </source>
</evidence>
<proteinExistence type="predicted"/>
<dbReference type="SUPFAM" id="SSF58038">
    <property type="entry name" value="SNARE fusion complex"/>
    <property type="match status" value="1"/>
</dbReference>
<keyword evidence="1" id="KW-0472">Membrane</keyword>
<keyword evidence="1" id="KW-0812">Transmembrane</keyword>
<dbReference type="CDD" id="cd15841">
    <property type="entry name" value="SNARE_Qc"/>
    <property type="match status" value="1"/>
</dbReference>
<feature type="transmembrane region" description="Helical" evidence="1">
    <location>
        <begin position="191"/>
        <end position="214"/>
    </location>
</feature>
<evidence type="ECO:0000313" key="3">
    <source>
        <dbReference type="EMBL" id="CAD8394305.1"/>
    </source>
</evidence>
<reference evidence="3" key="1">
    <citation type="submission" date="2021-01" db="EMBL/GenBank/DDBJ databases">
        <authorList>
            <person name="Corre E."/>
            <person name="Pelletier E."/>
            <person name="Niang G."/>
            <person name="Scheremetjew M."/>
            <person name="Finn R."/>
            <person name="Kale V."/>
            <person name="Holt S."/>
            <person name="Cochrane G."/>
            <person name="Meng A."/>
            <person name="Brown T."/>
            <person name="Cohen L."/>
        </authorList>
    </citation>
    <scope>NUCLEOTIDE SEQUENCE</scope>
    <source>
        <strain evidence="3">UTEX LB 2760</strain>
    </source>
</reference>
<dbReference type="InterPro" id="IPR000727">
    <property type="entry name" value="T_SNARE_dom"/>
</dbReference>
<dbReference type="EMBL" id="HBEK01007942">
    <property type="protein sequence ID" value="CAD8394305.1"/>
    <property type="molecule type" value="Transcribed_RNA"/>
</dbReference>
<dbReference type="PROSITE" id="PS50192">
    <property type="entry name" value="T_SNARE"/>
    <property type="match status" value="1"/>
</dbReference>
<dbReference type="AlphaFoldDB" id="A0A7S0BHW0"/>
<dbReference type="SMART" id="SM00397">
    <property type="entry name" value="t_SNARE"/>
    <property type="match status" value="1"/>
</dbReference>
<evidence type="ECO:0000256" key="1">
    <source>
        <dbReference type="SAM" id="Phobius"/>
    </source>
</evidence>
<gene>
    <name evidence="3" type="ORF">RMAR0315_LOCUS4290</name>
</gene>
<protein>
    <recommendedName>
        <fullName evidence="2">t-SNARE coiled-coil homology domain-containing protein</fullName>
    </recommendedName>
</protein>
<feature type="domain" description="T-SNARE coiled-coil homology" evidence="2">
    <location>
        <begin position="124"/>
        <end position="186"/>
    </location>
</feature>
<keyword evidence="1" id="KW-1133">Transmembrane helix</keyword>